<dbReference type="PANTHER" id="PTHR30349:SF64">
    <property type="entry name" value="PROPHAGE INTEGRASE INTD-RELATED"/>
    <property type="match status" value="1"/>
</dbReference>
<dbReference type="InterPro" id="IPR013762">
    <property type="entry name" value="Integrase-like_cat_sf"/>
</dbReference>
<dbReference type="InterPro" id="IPR011010">
    <property type="entry name" value="DNA_brk_join_enz"/>
</dbReference>
<dbReference type="SUPFAM" id="SSF56349">
    <property type="entry name" value="DNA breaking-rejoining enzymes"/>
    <property type="match status" value="1"/>
</dbReference>
<accession>A0A1Z3N8B2</accession>
<reference evidence="3 4" key="1">
    <citation type="submission" date="2017-04" db="EMBL/GenBank/DDBJ databases">
        <title>Whole genome sequence of Bdellovibrio bacteriovorus strain SSB218315.</title>
        <authorList>
            <person name="Oyedara O."/>
            <person name="Rodriguez-Perez M.A."/>
        </authorList>
    </citation>
    <scope>NUCLEOTIDE SEQUENCE [LARGE SCALE GENOMIC DNA]</scope>
    <source>
        <strain evidence="3 4">SSB218315</strain>
    </source>
</reference>
<name>A0A1Z3N8B2_BDEBC</name>
<dbReference type="RefSeq" id="WP_038449271.1">
    <property type="nucleotide sequence ID" value="NZ_CP007656.1"/>
</dbReference>
<evidence type="ECO:0000313" key="4">
    <source>
        <dbReference type="Proteomes" id="UP000197003"/>
    </source>
</evidence>
<dbReference type="EMBL" id="CP020946">
    <property type="protein sequence ID" value="ASD63698.1"/>
    <property type="molecule type" value="Genomic_DNA"/>
</dbReference>
<organism evidence="3 4">
    <name type="scientific">Bdellovibrio bacteriovorus</name>
    <dbReference type="NCBI Taxonomy" id="959"/>
    <lineage>
        <taxon>Bacteria</taxon>
        <taxon>Pseudomonadati</taxon>
        <taxon>Bdellovibrionota</taxon>
        <taxon>Bdellovibrionia</taxon>
        <taxon>Bdellovibrionales</taxon>
        <taxon>Pseudobdellovibrionaceae</taxon>
        <taxon>Bdellovibrio</taxon>
    </lineage>
</organism>
<keyword evidence="1" id="KW-0233">DNA recombination</keyword>
<dbReference type="InterPro" id="IPR050090">
    <property type="entry name" value="Tyrosine_recombinase_XerCD"/>
</dbReference>
<dbReference type="OrthoDB" id="5292619at2"/>
<dbReference type="AlphaFoldDB" id="A0A1Z3N8B2"/>
<dbReference type="CDD" id="cd00397">
    <property type="entry name" value="DNA_BRE_C"/>
    <property type="match status" value="1"/>
</dbReference>
<evidence type="ECO:0000259" key="2">
    <source>
        <dbReference type="PROSITE" id="PS51898"/>
    </source>
</evidence>
<dbReference type="KEGG" id="bbac:EP01_06155"/>
<dbReference type="Gene3D" id="1.10.443.10">
    <property type="entry name" value="Intergrase catalytic core"/>
    <property type="match status" value="1"/>
</dbReference>
<dbReference type="Pfam" id="PF00589">
    <property type="entry name" value="Phage_integrase"/>
    <property type="match status" value="1"/>
</dbReference>
<proteinExistence type="predicted"/>
<dbReference type="PROSITE" id="PS51898">
    <property type="entry name" value="TYR_RECOMBINASE"/>
    <property type="match status" value="1"/>
</dbReference>
<protein>
    <submittedName>
        <fullName evidence="3">Integrase</fullName>
    </submittedName>
</protein>
<dbReference type="InterPro" id="IPR002104">
    <property type="entry name" value="Integrase_catalytic"/>
</dbReference>
<dbReference type="PANTHER" id="PTHR30349">
    <property type="entry name" value="PHAGE INTEGRASE-RELATED"/>
    <property type="match status" value="1"/>
</dbReference>
<dbReference type="GO" id="GO:0003677">
    <property type="term" value="F:DNA binding"/>
    <property type="evidence" value="ECO:0007669"/>
    <property type="project" value="InterPro"/>
</dbReference>
<feature type="domain" description="Tyr recombinase" evidence="2">
    <location>
        <begin position="10"/>
        <end position="177"/>
    </location>
</feature>
<evidence type="ECO:0000313" key="3">
    <source>
        <dbReference type="EMBL" id="ASD63698.1"/>
    </source>
</evidence>
<gene>
    <name evidence="3" type="ORF">B9G79_08980</name>
</gene>
<dbReference type="Proteomes" id="UP000197003">
    <property type="component" value="Chromosome"/>
</dbReference>
<evidence type="ECO:0000256" key="1">
    <source>
        <dbReference type="ARBA" id="ARBA00023172"/>
    </source>
</evidence>
<dbReference type="GO" id="GO:0015074">
    <property type="term" value="P:DNA integration"/>
    <property type="evidence" value="ECO:0007669"/>
    <property type="project" value="InterPro"/>
</dbReference>
<dbReference type="GO" id="GO:0006310">
    <property type="term" value="P:DNA recombination"/>
    <property type="evidence" value="ECO:0007669"/>
    <property type="project" value="UniProtKB-KW"/>
</dbReference>
<sequence>MATAPRYQLNKNKYLLAPESERLRKILTDFQDKDPRNCLMIWTALRTGARAQEVLNIQRADLNPYDESIFIRGLKGSNDREIPVHSDLFSRLHRFAENQGGTSVFPISYNRLYQVWEMYRPVPKKFHALRHTFAIELYQKTKDLRLVQVALGHRNITNTMVYADYVYSQQELRKLIL</sequence>